<dbReference type="AlphaFoldDB" id="A0A9Q3FCK2"/>
<dbReference type="Proteomes" id="UP000765509">
    <property type="component" value="Unassembled WGS sequence"/>
</dbReference>
<evidence type="ECO:0000256" key="1">
    <source>
        <dbReference type="ARBA" id="ARBA00022664"/>
    </source>
</evidence>
<dbReference type="InterPro" id="IPR036875">
    <property type="entry name" value="Znf_CCHC_sf"/>
</dbReference>
<name>A0A9Q3FCK2_9BASI</name>
<dbReference type="SUPFAM" id="SSF57756">
    <property type="entry name" value="Retrovirus zinc finger-like domains"/>
    <property type="match status" value="1"/>
</dbReference>
<evidence type="ECO:0000313" key="5">
    <source>
        <dbReference type="Proteomes" id="UP000765509"/>
    </source>
</evidence>
<gene>
    <name evidence="4" type="ORF">O181_078305</name>
</gene>
<dbReference type="Gene3D" id="4.10.60.10">
    <property type="entry name" value="Zinc finger, CCHC-type"/>
    <property type="match status" value="1"/>
</dbReference>
<evidence type="ECO:0000313" key="4">
    <source>
        <dbReference type="EMBL" id="MBW0538590.1"/>
    </source>
</evidence>
<dbReference type="OrthoDB" id="3243429at2759"/>
<comment type="caution">
    <text evidence="4">The sequence shown here is derived from an EMBL/GenBank/DDBJ whole genome shotgun (WGS) entry which is preliminary data.</text>
</comment>
<dbReference type="InterPro" id="IPR001878">
    <property type="entry name" value="Znf_CCHC"/>
</dbReference>
<proteinExistence type="predicted"/>
<organism evidence="4 5">
    <name type="scientific">Austropuccinia psidii MF-1</name>
    <dbReference type="NCBI Taxonomy" id="1389203"/>
    <lineage>
        <taxon>Eukaryota</taxon>
        <taxon>Fungi</taxon>
        <taxon>Dikarya</taxon>
        <taxon>Basidiomycota</taxon>
        <taxon>Pucciniomycotina</taxon>
        <taxon>Pucciniomycetes</taxon>
        <taxon>Pucciniales</taxon>
        <taxon>Sphaerophragmiaceae</taxon>
        <taxon>Austropuccinia</taxon>
    </lineage>
</organism>
<dbReference type="PROSITE" id="PS50158">
    <property type="entry name" value="ZF_CCHC"/>
    <property type="match status" value="1"/>
</dbReference>
<dbReference type="GO" id="GO:0003676">
    <property type="term" value="F:nucleic acid binding"/>
    <property type="evidence" value="ECO:0007669"/>
    <property type="project" value="InterPro"/>
</dbReference>
<accession>A0A9Q3FCK2</accession>
<evidence type="ECO:0000256" key="2">
    <source>
        <dbReference type="PROSITE-ProRule" id="PRU00047"/>
    </source>
</evidence>
<protein>
    <recommendedName>
        <fullName evidence="3">CCHC-type domain-containing protein</fullName>
    </recommendedName>
</protein>
<dbReference type="GO" id="GO:0006397">
    <property type="term" value="P:mRNA processing"/>
    <property type="evidence" value="ECO:0007669"/>
    <property type="project" value="UniProtKB-KW"/>
</dbReference>
<sequence>MLQDLNLQIIRMKNDHASELDSLHASFSNLRPSSHAPSAPSVYDKFCANPQKFAVRISPLKDDGSSFDEWFCDISTQLSFVYEQNTLSDDPVSFLGSLPARDHCLIIYFLTTSLPCDFIPTLGIAAFPPDALAILRAIRSCFSPGNRFQKLSMVREWSDLIILSALDGHFPMAKKNFIKAPTQIGSTIIASGKENPSAAFVAQVLSNSITTIERNSRHPTPFINCFSEVTSFTASPTALRSLLAPPPSEPRRPPDHLLERFGTSCHHCGEGGHWKADCPRRCSSFTGARKMRTTTFLLTVVATMRIPVEGGVLMLTCVPFTTAISGTILSLGQLVKAGILPVFEGQNCFLYLCDVVIPTFFKHNVWWLHVKPKVNGLSVMKLNASSTINIQLLPFQWHRRLGHASDKVVKSFLAANVKNFDLKTWTPFFCKICAKAKSTHRHARNRCEIPVSLPLDLMVSDVLGPFPPNIDGYRYLI</sequence>
<dbReference type="GO" id="GO:0008270">
    <property type="term" value="F:zinc ion binding"/>
    <property type="evidence" value="ECO:0007669"/>
    <property type="project" value="UniProtKB-KW"/>
</dbReference>
<reference evidence="4" key="1">
    <citation type="submission" date="2021-03" db="EMBL/GenBank/DDBJ databases">
        <title>Draft genome sequence of rust myrtle Austropuccinia psidii MF-1, a brazilian biotype.</title>
        <authorList>
            <person name="Quecine M.C."/>
            <person name="Pachon D.M.R."/>
            <person name="Bonatelli M.L."/>
            <person name="Correr F.H."/>
            <person name="Franceschini L.M."/>
            <person name="Leite T.F."/>
            <person name="Margarido G.R.A."/>
            <person name="Almeida C.A."/>
            <person name="Ferrarezi J.A."/>
            <person name="Labate C.A."/>
        </authorList>
    </citation>
    <scope>NUCLEOTIDE SEQUENCE</scope>
    <source>
        <strain evidence="4">MF-1</strain>
    </source>
</reference>
<keyword evidence="2" id="KW-0479">Metal-binding</keyword>
<evidence type="ECO:0000259" key="3">
    <source>
        <dbReference type="PROSITE" id="PS50158"/>
    </source>
</evidence>
<keyword evidence="2" id="KW-0862">Zinc</keyword>
<dbReference type="EMBL" id="AVOT02043173">
    <property type="protein sequence ID" value="MBW0538590.1"/>
    <property type="molecule type" value="Genomic_DNA"/>
</dbReference>
<keyword evidence="5" id="KW-1185">Reference proteome</keyword>
<feature type="domain" description="CCHC-type" evidence="3">
    <location>
        <begin position="265"/>
        <end position="280"/>
    </location>
</feature>
<keyword evidence="1" id="KW-0507">mRNA processing</keyword>
<feature type="non-terminal residue" evidence="4">
    <location>
        <position position="1"/>
    </location>
</feature>
<keyword evidence="2" id="KW-0863">Zinc-finger</keyword>